<evidence type="ECO:0000259" key="2">
    <source>
        <dbReference type="Pfam" id="PF00149"/>
    </source>
</evidence>
<feature type="domain" description="Calcineurin-like phosphoesterase" evidence="2">
    <location>
        <begin position="79"/>
        <end position="297"/>
    </location>
</feature>
<feature type="region of interest" description="Disordered" evidence="1">
    <location>
        <begin position="34"/>
        <end position="70"/>
    </location>
</feature>
<dbReference type="eggNOG" id="COG1409">
    <property type="taxonomic scope" value="Bacteria"/>
</dbReference>
<evidence type="ECO:0000313" key="4">
    <source>
        <dbReference type="Proteomes" id="UP000008206"/>
    </source>
</evidence>
<dbReference type="HOGENOM" id="CLU_064696_0_0_3"/>
<feature type="compositionally biased region" description="Polar residues" evidence="1">
    <location>
        <begin position="36"/>
        <end position="59"/>
    </location>
</feature>
<reference evidence="4" key="1">
    <citation type="journal article" date="2011" name="MBio">
        <title>Novel metabolic attributes of the genus Cyanothece, comprising a group of unicellular nitrogen-fixing Cyanobacteria.</title>
        <authorList>
            <person name="Bandyopadhyay A."/>
            <person name="Elvitigala T."/>
            <person name="Welsh E."/>
            <person name="Stockel J."/>
            <person name="Liberton M."/>
            <person name="Min H."/>
            <person name="Sherman L.A."/>
            <person name="Pakrasi H.B."/>
        </authorList>
    </citation>
    <scope>NUCLEOTIDE SEQUENCE [LARGE SCALE GENOMIC DNA]</scope>
    <source>
        <strain evidence="4">PCC 7822</strain>
    </source>
</reference>
<sequence length="380" mass="41744">MTFDRRQFLMVTGSLCGLTLATLVRNAFGPPAHQALTKNRTTGSNQPLSSSPVATGPTPTSNPSPAPKGLATTIKGDVRIVVISDLNSQYGSTTYEPEVDQAIALIPAWEPDLVLCGGDMIAGQKTSLTKSQIEAMWRAFDQHITKPIRNAGIPFGFTIGNHDASGALDQGKFIFDSERQLASAYWNNPQHETGLQFVDRSGFPFYYTFTQKDVFYLVWDASTHIISHEQLAWASKSLASEGAQQAKMRIAIGHLPLYAVAVGRDNPGNYLANAEQLRSLLERYHVHTYVSGHHHAYYPGKKGHLELLHTGALGAGPRKLLNSNLPPTKTLTVVDIDLNGESTRYTTYDMKSLSMIDIKILPRVIDAPNGRIFRRDVSEP</sequence>
<evidence type="ECO:0000256" key="1">
    <source>
        <dbReference type="SAM" id="MobiDB-lite"/>
    </source>
</evidence>
<dbReference type="Proteomes" id="UP000008206">
    <property type="component" value="Chromosome"/>
</dbReference>
<dbReference type="RefSeq" id="WP_013322042.1">
    <property type="nucleotide sequence ID" value="NC_014501.1"/>
</dbReference>
<dbReference type="PANTHER" id="PTHR43143">
    <property type="entry name" value="METALLOPHOSPHOESTERASE, CALCINEURIN SUPERFAMILY"/>
    <property type="match status" value="1"/>
</dbReference>
<dbReference type="Pfam" id="PF00149">
    <property type="entry name" value="Metallophos"/>
    <property type="match status" value="1"/>
</dbReference>
<dbReference type="Gene3D" id="3.60.21.10">
    <property type="match status" value="1"/>
</dbReference>
<proteinExistence type="predicted"/>
<dbReference type="EMBL" id="CP002198">
    <property type="protein sequence ID" value="ADN13936.1"/>
    <property type="molecule type" value="Genomic_DNA"/>
</dbReference>
<dbReference type="AlphaFoldDB" id="E0UAT4"/>
<dbReference type="InterPro" id="IPR004843">
    <property type="entry name" value="Calcineurin-like_PHP"/>
</dbReference>
<dbReference type="InterPro" id="IPR051918">
    <property type="entry name" value="STPP_CPPED1"/>
</dbReference>
<protein>
    <submittedName>
        <fullName evidence="3">Metallophosphoesterase</fullName>
    </submittedName>
</protein>
<name>E0UAT4_GLOV7</name>
<dbReference type="STRING" id="497965.Cyan7822_1953"/>
<accession>E0UAT4</accession>
<evidence type="ECO:0000313" key="3">
    <source>
        <dbReference type="EMBL" id="ADN13936.1"/>
    </source>
</evidence>
<dbReference type="PANTHER" id="PTHR43143:SF1">
    <property type="entry name" value="SERINE_THREONINE-PROTEIN PHOSPHATASE CPPED1"/>
    <property type="match status" value="1"/>
</dbReference>
<keyword evidence="4" id="KW-1185">Reference proteome</keyword>
<gene>
    <name evidence="3" type="ordered locus">Cyan7822_1953</name>
</gene>
<dbReference type="KEGG" id="cyj:Cyan7822_1953"/>
<dbReference type="OrthoDB" id="651281at2"/>
<dbReference type="GO" id="GO:0016787">
    <property type="term" value="F:hydrolase activity"/>
    <property type="evidence" value="ECO:0007669"/>
    <property type="project" value="InterPro"/>
</dbReference>
<dbReference type="SUPFAM" id="SSF56300">
    <property type="entry name" value="Metallo-dependent phosphatases"/>
    <property type="match status" value="1"/>
</dbReference>
<organism evidence="3 4">
    <name type="scientific">Gloeothece verrucosa (strain PCC 7822)</name>
    <name type="common">Cyanothece sp. (strain PCC 7822)</name>
    <dbReference type="NCBI Taxonomy" id="497965"/>
    <lineage>
        <taxon>Bacteria</taxon>
        <taxon>Bacillati</taxon>
        <taxon>Cyanobacteriota</taxon>
        <taxon>Cyanophyceae</taxon>
        <taxon>Oscillatoriophycideae</taxon>
        <taxon>Chroococcales</taxon>
        <taxon>Aphanothecaceae</taxon>
        <taxon>Gloeothece</taxon>
        <taxon>Gloeothece verrucosa</taxon>
    </lineage>
</organism>
<dbReference type="InterPro" id="IPR029052">
    <property type="entry name" value="Metallo-depent_PP-like"/>
</dbReference>